<evidence type="ECO:0000256" key="4">
    <source>
        <dbReference type="ARBA" id="ARBA00022692"/>
    </source>
</evidence>
<dbReference type="InterPro" id="IPR023299">
    <property type="entry name" value="ATPase_P-typ_cyto_dom_N"/>
</dbReference>
<keyword evidence="15 18" id="KW-0472">Membrane</keyword>
<dbReference type="GO" id="GO:0005524">
    <property type="term" value="F:ATP binding"/>
    <property type="evidence" value="ECO:0007669"/>
    <property type="project" value="UniProtKB-UniRule"/>
</dbReference>
<feature type="domain" description="HMA" evidence="19">
    <location>
        <begin position="17"/>
        <end position="82"/>
    </location>
</feature>
<evidence type="ECO:0000256" key="2">
    <source>
        <dbReference type="ARBA" id="ARBA00006024"/>
    </source>
</evidence>
<dbReference type="Pfam" id="PF00702">
    <property type="entry name" value="Hydrolase"/>
    <property type="match status" value="1"/>
</dbReference>
<dbReference type="InterPro" id="IPR001757">
    <property type="entry name" value="P_typ_ATPase"/>
</dbReference>
<feature type="transmembrane region" description="Helical" evidence="18">
    <location>
        <begin position="257"/>
        <end position="276"/>
    </location>
</feature>
<feature type="transmembrane region" description="Helical" evidence="18">
    <location>
        <begin position="443"/>
        <end position="464"/>
    </location>
</feature>
<accession>A0AAP5Q9X6</accession>
<evidence type="ECO:0000256" key="15">
    <source>
        <dbReference type="ARBA" id="ARBA00023136"/>
    </source>
</evidence>
<keyword evidence="9 18" id="KW-0067">ATP-binding</keyword>
<dbReference type="PROSITE" id="PS00154">
    <property type="entry name" value="ATPASE_E1_E2"/>
    <property type="match status" value="1"/>
</dbReference>
<dbReference type="Gene3D" id="3.40.50.1000">
    <property type="entry name" value="HAD superfamily/HAD-like"/>
    <property type="match status" value="1"/>
</dbReference>
<dbReference type="PRINTS" id="PR00119">
    <property type="entry name" value="CATATPASE"/>
</dbReference>
<dbReference type="RefSeq" id="WP_106352232.1">
    <property type="nucleotide sequence ID" value="NZ_JANSLM010000007.1"/>
</dbReference>
<dbReference type="InterPro" id="IPR036163">
    <property type="entry name" value="HMA_dom_sf"/>
</dbReference>
<dbReference type="InterPro" id="IPR059000">
    <property type="entry name" value="ATPase_P-type_domA"/>
</dbReference>
<dbReference type="InterPro" id="IPR017969">
    <property type="entry name" value="Heavy-metal-associated_CS"/>
</dbReference>
<dbReference type="GO" id="GO:0005507">
    <property type="term" value="F:copper ion binding"/>
    <property type="evidence" value="ECO:0007669"/>
    <property type="project" value="InterPro"/>
</dbReference>
<evidence type="ECO:0000256" key="14">
    <source>
        <dbReference type="ARBA" id="ARBA00023065"/>
    </source>
</evidence>
<keyword evidence="13" id="KW-0186">Copper</keyword>
<keyword evidence="6" id="KW-0677">Repeat</keyword>
<dbReference type="SFLD" id="SFLDS00003">
    <property type="entry name" value="Haloacid_Dehalogenase"/>
    <property type="match status" value="1"/>
</dbReference>
<name>A0AAP5Q9X6_9BURK</name>
<dbReference type="PROSITE" id="PS50846">
    <property type="entry name" value="HMA_2"/>
    <property type="match status" value="2"/>
</dbReference>
<evidence type="ECO:0000256" key="16">
    <source>
        <dbReference type="ARBA" id="ARBA00038904"/>
    </source>
</evidence>
<keyword evidence="14" id="KW-0406">Ion transport</keyword>
<dbReference type="GO" id="GO:0005886">
    <property type="term" value="C:plasma membrane"/>
    <property type="evidence" value="ECO:0007669"/>
    <property type="project" value="UniProtKB-SubCell"/>
</dbReference>
<keyword evidence="7 18" id="KW-0547">Nucleotide-binding</keyword>
<dbReference type="Gene3D" id="3.40.1110.10">
    <property type="entry name" value="Calcium-transporting ATPase, cytoplasmic domain N"/>
    <property type="match status" value="1"/>
</dbReference>
<dbReference type="CDD" id="cd02094">
    <property type="entry name" value="P-type_ATPase_Cu-like"/>
    <property type="match status" value="1"/>
</dbReference>
<evidence type="ECO:0000256" key="1">
    <source>
        <dbReference type="ARBA" id="ARBA00004127"/>
    </source>
</evidence>
<comment type="subcellular location">
    <subcellularLocation>
        <location evidence="18">Cell membrane</location>
    </subcellularLocation>
    <subcellularLocation>
        <location evidence="1">Endomembrane system</location>
        <topology evidence="1">Multi-pass membrane protein</topology>
    </subcellularLocation>
</comment>
<dbReference type="SUPFAM" id="SSF81653">
    <property type="entry name" value="Calcium ATPase, transduction domain A"/>
    <property type="match status" value="1"/>
</dbReference>
<dbReference type="EMBL" id="JANSLM010000007">
    <property type="protein sequence ID" value="MDT8839800.1"/>
    <property type="molecule type" value="Genomic_DNA"/>
</dbReference>
<evidence type="ECO:0000256" key="9">
    <source>
        <dbReference type="ARBA" id="ARBA00022840"/>
    </source>
</evidence>
<evidence type="ECO:0000256" key="8">
    <source>
        <dbReference type="ARBA" id="ARBA00022796"/>
    </source>
</evidence>
<evidence type="ECO:0000313" key="20">
    <source>
        <dbReference type="EMBL" id="MDT8839800.1"/>
    </source>
</evidence>
<evidence type="ECO:0000256" key="11">
    <source>
        <dbReference type="ARBA" id="ARBA00022967"/>
    </source>
</evidence>
<evidence type="ECO:0000256" key="17">
    <source>
        <dbReference type="ARBA" id="ARBA00047424"/>
    </source>
</evidence>
<dbReference type="NCBIfam" id="TIGR01494">
    <property type="entry name" value="ATPase_P-type"/>
    <property type="match status" value="2"/>
</dbReference>
<dbReference type="GO" id="GO:0016887">
    <property type="term" value="F:ATP hydrolysis activity"/>
    <property type="evidence" value="ECO:0007669"/>
    <property type="project" value="InterPro"/>
</dbReference>
<dbReference type="PRINTS" id="PR00942">
    <property type="entry name" value="CUATPASEI"/>
</dbReference>
<reference evidence="20" key="1">
    <citation type="submission" date="2022-08" db="EMBL/GenBank/DDBJ databases">
        <authorList>
            <person name="Kim S.-J."/>
        </authorList>
    </citation>
    <scope>NUCLEOTIDE SEQUENCE</scope>
    <source>
        <strain evidence="20">KJ</strain>
    </source>
</reference>
<dbReference type="SUPFAM" id="SSF55008">
    <property type="entry name" value="HMA, heavy metal-associated domain"/>
    <property type="match status" value="2"/>
</dbReference>
<evidence type="ECO:0000256" key="5">
    <source>
        <dbReference type="ARBA" id="ARBA00022723"/>
    </source>
</evidence>
<keyword evidence="10" id="KW-0460">Magnesium</keyword>
<evidence type="ECO:0000256" key="7">
    <source>
        <dbReference type="ARBA" id="ARBA00022741"/>
    </source>
</evidence>
<dbReference type="AlphaFoldDB" id="A0AAP5Q9X6"/>
<feature type="transmembrane region" description="Helical" evidence="18">
    <location>
        <begin position="288"/>
        <end position="306"/>
    </location>
</feature>
<dbReference type="Gene3D" id="3.30.70.100">
    <property type="match status" value="2"/>
</dbReference>
<dbReference type="Gene3D" id="2.70.150.10">
    <property type="entry name" value="Calcium-transporting ATPase, cytoplasmic transduction domain A"/>
    <property type="match status" value="1"/>
</dbReference>
<comment type="catalytic activity">
    <reaction evidence="17">
        <text>Cu(2+)(in) + ATP + H2O = Cu(2+)(out) + ADP + phosphate + H(+)</text>
        <dbReference type="Rhea" id="RHEA:10376"/>
        <dbReference type="ChEBI" id="CHEBI:15377"/>
        <dbReference type="ChEBI" id="CHEBI:15378"/>
        <dbReference type="ChEBI" id="CHEBI:29036"/>
        <dbReference type="ChEBI" id="CHEBI:30616"/>
        <dbReference type="ChEBI" id="CHEBI:43474"/>
        <dbReference type="ChEBI" id="CHEBI:456216"/>
        <dbReference type="EC" id="7.2.2.9"/>
    </reaction>
</comment>
<dbReference type="PANTHER" id="PTHR43520:SF8">
    <property type="entry name" value="P-TYPE CU(+) TRANSPORTER"/>
    <property type="match status" value="1"/>
</dbReference>
<dbReference type="InterPro" id="IPR023298">
    <property type="entry name" value="ATPase_P-typ_TM_dom_sf"/>
</dbReference>
<dbReference type="GO" id="GO:0043682">
    <property type="term" value="F:P-type divalent copper transporter activity"/>
    <property type="evidence" value="ECO:0007669"/>
    <property type="project" value="UniProtKB-EC"/>
</dbReference>
<protein>
    <recommendedName>
        <fullName evidence="16">P-type Cu(2+) transporter</fullName>
        <ecNumber evidence="16">7.2.2.9</ecNumber>
    </recommendedName>
</protein>
<keyword evidence="8" id="KW-0187">Copper transport</keyword>
<keyword evidence="11" id="KW-1278">Translocase</keyword>
<dbReference type="PROSITE" id="PS01047">
    <property type="entry name" value="HMA_1"/>
    <property type="match status" value="2"/>
</dbReference>
<comment type="similarity">
    <text evidence="2 18">Belongs to the cation transport ATPase (P-type) (TC 3.A.3) family. Type IB subfamily.</text>
</comment>
<feature type="transmembrane region" description="Helical" evidence="18">
    <location>
        <begin position="797"/>
        <end position="816"/>
    </location>
</feature>
<dbReference type="Proteomes" id="UP001246473">
    <property type="component" value="Unassembled WGS sequence"/>
</dbReference>
<keyword evidence="3" id="KW-0813">Transport</keyword>
<dbReference type="GO" id="GO:0012505">
    <property type="term" value="C:endomembrane system"/>
    <property type="evidence" value="ECO:0007669"/>
    <property type="project" value="UniProtKB-SubCell"/>
</dbReference>
<keyword evidence="18" id="KW-1003">Cell membrane</keyword>
<dbReference type="SFLD" id="SFLDF00027">
    <property type="entry name" value="p-type_atpase"/>
    <property type="match status" value="1"/>
</dbReference>
<dbReference type="InterPro" id="IPR006121">
    <property type="entry name" value="HMA_dom"/>
</dbReference>
<dbReference type="InterPro" id="IPR027256">
    <property type="entry name" value="P-typ_ATPase_IB"/>
</dbReference>
<dbReference type="InterPro" id="IPR008250">
    <property type="entry name" value="ATPase_P-typ_transduc_dom_A_sf"/>
</dbReference>
<dbReference type="InterPro" id="IPR036412">
    <property type="entry name" value="HAD-like_sf"/>
</dbReference>
<dbReference type="EC" id="7.2.2.9" evidence="16"/>
<dbReference type="SUPFAM" id="SSF81665">
    <property type="entry name" value="Calcium ATPase, transmembrane domain M"/>
    <property type="match status" value="1"/>
</dbReference>
<dbReference type="Pfam" id="PF00403">
    <property type="entry name" value="HMA"/>
    <property type="match status" value="2"/>
</dbReference>
<keyword evidence="12 18" id="KW-1133">Transmembrane helix</keyword>
<dbReference type="SFLD" id="SFLDG00002">
    <property type="entry name" value="C1.7:_P-type_atpase_like"/>
    <property type="match status" value="1"/>
</dbReference>
<evidence type="ECO:0000256" key="13">
    <source>
        <dbReference type="ARBA" id="ARBA00023008"/>
    </source>
</evidence>
<proteinExistence type="inferred from homology"/>
<keyword evidence="5 18" id="KW-0479">Metal-binding</keyword>
<evidence type="ECO:0000259" key="19">
    <source>
        <dbReference type="PROSITE" id="PS50846"/>
    </source>
</evidence>
<evidence type="ECO:0000256" key="6">
    <source>
        <dbReference type="ARBA" id="ARBA00022737"/>
    </source>
</evidence>
<dbReference type="CDD" id="cd00371">
    <property type="entry name" value="HMA"/>
    <property type="match status" value="2"/>
</dbReference>
<sequence length="848" mass="87568">MTELATPQRPADATPARTTELDIGGMTCASCAMRVEKALAKVPGVTRASVNLATEKASVDSDAAVDPETLAGAVRKAGYEATVSAPRDTTPAPGSRATELAIGGMTCASCAMRVEKALAKVPGVANVSVNLATETASVNPDQTGAGADTDALIAAVRKAGYEATLMAPPDAAASVTDTAALASVAQSKCNQTRRELAAVVVSAVLTLPLLLPMVGEWFGLHTMLSPWLQFSLASIVQFVFGARFYRAAYRAVRAGAGNMDLLVALGTSAAYGISVYELATHGGDMTHLYFEASAVVITLVRFGKWLEARAKRQTTDAIRALNALRPDRARIRVGADEREVPLAQVRVGTVVIVRPGERVPVDGAVLEGRTHIDESLITGESLPVPKQASNPVTAGSINGEGAIAVTTTAIGAETTLARIIRLVESAQAEKAPIQRLVDRVSEIFVPAILAIAALTLVGWLIAGAGGETAILNAVAVLVIACPCALGLATPAAIMAGTGVAARRGVLIKDAEALETAHRVNIVAFDKTGTLTLGQPSVTAFEALDGIGRDEALALAAAVQRHSDHPLARAVVQAATESPVASFASITPVAAFTASAARAVPGRGVEADVDGRTLALGSTRWLNELGIVLPAPFAERAKQLEAAGNTVSWLMRRAPQAPAALALIAFGDTVKPSARAAVERLAQMGIKSVLVTGDNQGSAASVAQALGIADFHAEVLPDDKARVIRDLKIRSAGIVAMVGDGINDAPALAAADIGIAMATGTDVAMQAAGITLMRGDPALVADAFDISRRTWRKIQQNLFWAFVYNLIGIPLAAFGLLNPMLAGAAMAFSSVSVVTNALLLRTWRGASAR</sequence>
<dbReference type="PRINTS" id="PR00943">
    <property type="entry name" value="CUATPASE"/>
</dbReference>
<dbReference type="FunFam" id="2.70.150.10:FF:000002">
    <property type="entry name" value="Copper-transporting ATPase 1, putative"/>
    <property type="match status" value="1"/>
</dbReference>
<feature type="transmembrane region" description="Helical" evidence="18">
    <location>
        <begin position="822"/>
        <end position="842"/>
    </location>
</feature>
<dbReference type="FunFam" id="3.30.70.100:FF:000005">
    <property type="entry name" value="Copper-exporting P-type ATPase A"/>
    <property type="match status" value="2"/>
</dbReference>
<dbReference type="NCBIfam" id="TIGR00003">
    <property type="entry name" value="copper ion binding protein"/>
    <property type="match status" value="2"/>
</dbReference>
<comment type="caution">
    <text evidence="20">The sequence shown here is derived from an EMBL/GenBank/DDBJ whole genome shotgun (WGS) entry which is preliminary data.</text>
</comment>
<feature type="transmembrane region" description="Helical" evidence="18">
    <location>
        <begin position="196"/>
        <end position="215"/>
    </location>
</feature>
<dbReference type="InterPro" id="IPR006122">
    <property type="entry name" value="HMA_Cu_ion-bd"/>
</dbReference>
<evidence type="ECO:0000256" key="3">
    <source>
        <dbReference type="ARBA" id="ARBA00022448"/>
    </source>
</evidence>
<organism evidence="20 21">
    <name type="scientific">Paraburkholderia fungorum</name>
    <dbReference type="NCBI Taxonomy" id="134537"/>
    <lineage>
        <taxon>Bacteria</taxon>
        <taxon>Pseudomonadati</taxon>
        <taxon>Pseudomonadota</taxon>
        <taxon>Betaproteobacteria</taxon>
        <taxon>Burkholderiales</taxon>
        <taxon>Burkholderiaceae</taxon>
        <taxon>Paraburkholderia</taxon>
    </lineage>
</organism>
<evidence type="ECO:0000313" key="21">
    <source>
        <dbReference type="Proteomes" id="UP001246473"/>
    </source>
</evidence>
<dbReference type="SUPFAM" id="SSF56784">
    <property type="entry name" value="HAD-like"/>
    <property type="match status" value="1"/>
</dbReference>
<dbReference type="GO" id="GO:0055070">
    <property type="term" value="P:copper ion homeostasis"/>
    <property type="evidence" value="ECO:0007669"/>
    <property type="project" value="TreeGrafter"/>
</dbReference>
<dbReference type="InterPro" id="IPR044492">
    <property type="entry name" value="P_typ_ATPase_HD_dom"/>
</dbReference>
<gene>
    <name evidence="20" type="ORF">ParKJ_20450</name>
</gene>
<feature type="domain" description="HMA" evidence="19">
    <location>
        <begin position="96"/>
        <end position="164"/>
    </location>
</feature>
<evidence type="ECO:0000256" key="18">
    <source>
        <dbReference type="RuleBase" id="RU362081"/>
    </source>
</evidence>
<evidence type="ECO:0000256" key="12">
    <source>
        <dbReference type="ARBA" id="ARBA00022989"/>
    </source>
</evidence>
<dbReference type="PANTHER" id="PTHR43520">
    <property type="entry name" value="ATP7, ISOFORM B"/>
    <property type="match status" value="1"/>
</dbReference>
<feature type="transmembrane region" description="Helical" evidence="18">
    <location>
        <begin position="470"/>
        <end position="493"/>
    </location>
</feature>
<dbReference type="NCBIfam" id="TIGR01525">
    <property type="entry name" value="ATPase-IB_hvy"/>
    <property type="match status" value="1"/>
</dbReference>
<dbReference type="InterPro" id="IPR023214">
    <property type="entry name" value="HAD_sf"/>
</dbReference>
<feature type="transmembrane region" description="Helical" evidence="18">
    <location>
        <begin position="227"/>
        <end position="245"/>
    </location>
</feature>
<evidence type="ECO:0000256" key="10">
    <source>
        <dbReference type="ARBA" id="ARBA00022842"/>
    </source>
</evidence>
<dbReference type="Pfam" id="PF00122">
    <property type="entry name" value="E1-E2_ATPase"/>
    <property type="match status" value="1"/>
</dbReference>
<keyword evidence="4 18" id="KW-0812">Transmembrane</keyword>
<dbReference type="InterPro" id="IPR018303">
    <property type="entry name" value="ATPase_P-typ_P_site"/>
</dbReference>